<dbReference type="InParanoid" id="A0A066VQW5"/>
<accession>A0A066VQW5</accession>
<feature type="compositionally biased region" description="Polar residues" evidence="1">
    <location>
        <begin position="183"/>
        <end position="193"/>
    </location>
</feature>
<feature type="compositionally biased region" description="Polar residues" evidence="1">
    <location>
        <begin position="378"/>
        <end position="399"/>
    </location>
</feature>
<evidence type="ECO:0000256" key="1">
    <source>
        <dbReference type="SAM" id="MobiDB-lite"/>
    </source>
</evidence>
<feature type="compositionally biased region" description="Polar residues" evidence="1">
    <location>
        <begin position="155"/>
        <end position="168"/>
    </location>
</feature>
<dbReference type="AlphaFoldDB" id="A0A066VQW5"/>
<dbReference type="GO" id="GO:0008157">
    <property type="term" value="F:protein phosphatase 1 binding"/>
    <property type="evidence" value="ECO:0007669"/>
    <property type="project" value="TreeGrafter"/>
</dbReference>
<feature type="compositionally biased region" description="Low complexity" evidence="1">
    <location>
        <begin position="169"/>
        <end position="182"/>
    </location>
</feature>
<comment type="caution">
    <text evidence="3">The sequence shown here is derived from an EMBL/GenBank/DDBJ whole genome shotgun (WGS) entry which is preliminary data.</text>
</comment>
<feature type="compositionally biased region" description="Polar residues" evidence="1">
    <location>
        <begin position="796"/>
        <end position="813"/>
    </location>
</feature>
<evidence type="ECO:0000313" key="3">
    <source>
        <dbReference type="EMBL" id="KDN44142.1"/>
    </source>
</evidence>
<dbReference type="HOGENOM" id="CLU_303073_0_0_1"/>
<feature type="region of interest" description="Disordered" evidence="1">
    <location>
        <begin position="964"/>
        <end position="983"/>
    </location>
</feature>
<dbReference type="RefSeq" id="XP_013242680.1">
    <property type="nucleotide sequence ID" value="XM_013387226.1"/>
</dbReference>
<feature type="compositionally biased region" description="Polar residues" evidence="1">
    <location>
        <begin position="873"/>
        <end position="883"/>
    </location>
</feature>
<dbReference type="STRING" id="1037660.A0A066VQW5"/>
<sequence>MTPPLTPSSSPTSMSSMDDIQLASLTRLLQAQPQSLQPRVAADATELSFPIPAQSLRSRSSLPTLFRPTLASFEAVPSHRSWRDTGMINSVAPLASSSVFQRSRLSQYGPHSPYSTFPMMTATSEPLPPARTAFTGDGAQAGSRGNGRHHKHTQQRAASLTSSIPFTASSKEPPSLSLSLSEQPNDNCSGSRTNGRANGSANGAANESHSASTVDPPVAKATTLPAHASPSSTSSCDTISKPEDISVNTKAVHSRIKGTQRRPKMLRLTPAFSSAAPGPSQPSTKDAEKVQFPSREANAKTTSTAPLHPSSRKVLALKASAPSDAPPGLQLDLACLPVPSIMDKHNPASTSTLPDLVRKKSGEPVKSSLKHYPASAFPSRTDSLSGSMSRAKSVPNTPTIPKVVHFHQNLEQVKVFKHRQRPSAVSRDGSPEQTETETEEERDFPFLSHFGRRLDGTVTPEAAIPRPPTPTEGDEQLILRLPNFPSSAKLSLDRDIFLERVFLADDLRSVKGAIQVRNLAFEKWVAVRFTLDNWATVNEVSAEFSENIKDGLSDRFTFSIKLNELLNWPRGAGQHETKSMFLCLRYRTAGQEMWDNNGDLNYQLDFRKRPVPIAVTSTQPVRPIPLSPSVRVSGLPDMLRKNRSGHQMMEDLKKELSKLSADEDDGDQAQTPKNVSHDRTKRRSPPVSPGKRSGSPAIWSARYDFGESLKNPASGSRSTGPGRAAALDYFSSRMPTPGTMPQTSATSSSSTTAGDALRPPAPHLHAASISGKDMSFGMMSPGLGEMIKHEPTIHSATPSPNSTSALLTPTKYNTFPPGRSPLNPSWPNMAGDLTPQTPSPPRHQHQHLSRPQHNHTSSFDSASHDGSLFEFGSNLTSPVSPTGSPNALSPSASTTSLESETTEGFEANDSNSIGRLRSNMNASSDSIDSNASSMRPDSITSLEDLVARFCWNSDTLNGTAATSLVSSSVDLPGSGPPTPRIGP</sequence>
<evidence type="ECO:0000259" key="2">
    <source>
        <dbReference type="PROSITE" id="PS51159"/>
    </source>
</evidence>
<dbReference type="GO" id="GO:0000164">
    <property type="term" value="C:protein phosphatase type 1 complex"/>
    <property type="evidence" value="ECO:0007669"/>
    <property type="project" value="TreeGrafter"/>
</dbReference>
<feature type="compositionally biased region" description="Low complexity" evidence="1">
    <location>
        <begin position="743"/>
        <end position="767"/>
    </location>
</feature>
<organism evidence="3 4">
    <name type="scientific">Tilletiaria anomala (strain ATCC 24038 / CBS 436.72 / UBC 951)</name>
    <dbReference type="NCBI Taxonomy" id="1037660"/>
    <lineage>
        <taxon>Eukaryota</taxon>
        <taxon>Fungi</taxon>
        <taxon>Dikarya</taxon>
        <taxon>Basidiomycota</taxon>
        <taxon>Ustilaginomycotina</taxon>
        <taxon>Exobasidiomycetes</taxon>
        <taxon>Georgefischeriales</taxon>
        <taxon>Tilletiariaceae</taxon>
        <taxon>Tilletiaria</taxon>
    </lineage>
</organism>
<feature type="compositionally biased region" description="Basic residues" evidence="1">
    <location>
        <begin position="842"/>
        <end position="853"/>
    </location>
</feature>
<feature type="region of interest" description="Disordered" evidence="1">
    <location>
        <begin position="222"/>
        <end position="241"/>
    </location>
</feature>
<dbReference type="GO" id="GO:2001069">
    <property type="term" value="F:glycogen binding"/>
    <property type="evidence" value="ECO:0007669"/>
    <property type="project" value="TreeGrafter"/>
</dbReference>
<dbReference type="EMBL" id="JMSN01000054">
    <property type="protein sequence ID" value="KDN44142.1"/>
    <property type="molecule type" value="Genomic_DNA"/>
</dbReference>
<dbReference type="InterPro" id="IPR038175">
    <property type="entry name" value="CBM21_dom_sf"/>
</dbReference>
<dbReference type="PROSITE" id="PS51159">
    <property type="entry name" value="CBM21"/>
    <property type="match status" value="1"/>
</dbReference>
<dbReference type="PANTHER" id="PTHR12307">
    <property type="entry name" value="PROTEIN PHOSPHATASE 1 REGULATORY SUBUNIT"/>
    <property type="match status" value="1"/>
</dbReference>
<feature type="region of interest" description="Disordered" evidence="1">
    <location>
        <begin position="731"/>
        <end position="772"/>
    </location>
</feature>
<feature type="compositionally biased region" description="Low complexity" evidence="1">
    <location>
        <begin position="884"/>
        <end position="899"/>
    </location>
</feature>
<dbReference type="PANTHER" id="PTHR12307:SF36">
    <property type="entry name" value="GLYCOGEN-BINDING SUBUNIT 76A"/>
    <property type="match status" value="1"/>
</dbReference>
<name>A0A066VQW5_TILAU</name>
<feature type="compositionally biased region" description="Low complexity" evidence="1">
    <location>
        <begin position="222"/>
        <end position="239"/>
    </location>
</feature>
<dbReference type="GeneID" id="25265670"/>
<feature type="compositionally biased region" description="Low complexity" evidence="1">
    <location>
        <begin position="194"/>
        <end position="212"/>
    </location>
</feature>
<dbReference type="InterPro" id="IPR005036">
    <property type="entry name" value="CBM21_dom"/>
</dbReference>
<feature type="compositionally biased region" description="Pro residues" evidence="1">
    <location>
        <begin position="974"/>
        <end position="983"/>
    </location>
</feature>
<feature type="domain" description="CBM21" evidence="2">
    <location>
        <begin position="490"/>
        <end position="605"/>
    </location>
</feature>
<evidence type="ECO:0000313" key="4">
    <source>
        <dbReference type="Proteomes" id="UP000027361"/>
    </source>
</evidence>
<feature type="region of interest" description="Disordered" evidence="1">
    <location>
        <begin position="796"/>
        <end position="936"/>
    </location>
</feature>
<dbReference type="OMA" id="NYQLDFR"/>
<feature type="region of interest" description="Disordered" evidence="1">
    <location>
        <begin position="659"/>
        <end position="698"/>
    </location>
</feature>
<feature type="compositionally biased region" description="Low complexity" evidence="1">
    <location>
        <begin position="918"/>
        <end position="934"/>
    </location>
</feature>
<dbReference type="OrthoDB" id="1881at2759"/>
<dbReference type="GO" id="GO:0005979">
    <property type="term" value="P:regulation of glycogen biosynthetic process"/>
    <property type="evidence" value="ECO:0007669"/>
    <property type="project" value="TreeGrafter"/>
</dbReference>
<dbReference type="Gene3D" id="2.60.40.2440">
    <property type="entry name" value="Carbohydrate binding type-21 domain"/>
    <property type="match status" value="1"/>
</dbReference>
<keyword evidence="4" id="KW-1185">Reference proteome</keyword>
<feature type="region of interest" description="Disordered" evidence="1">
    <location>
        <begin position="121"/>
        <end position="217"/>
    </location>
</feature>
<proteinExistence type="predicted"/>
<reference evidence="3 4" key="1">
    <citation type="submission" date="2014-05" db="EMBL/GenBank/DDBJ databases">
        <title>Draft genome sequence of a rare smut relative, Tilletiaria anomala UBC 951.</title>
        <authorList>
            <consortium name="DOE Joint Genome Institute"/>
            <person name="Toome M."/>
            <person name="Kuo A."/>
            <person name="Henrissat B."/>
            <person name="Lipzen A."/>
            <person name="Tritt A."/>
            <person name="Yoshinaga Y."/>
            <person name="Zane M."/>
            <person name="Barry K."/>
            <person name="Grigoriev I.V."/>
            <person name="Spatafora J.W."/>
            <person name="Aimea M.C."/>
        </authorList>
    </citation>
    <scope>NUCLEOTIDE SEQUENCE [LARGE SCALE GENOMIC DNA]</scope>
    <source>
        <strain evidence="3 4">UBC 951</strain>
    </source>
</reference>
<dbReference type="Proteomes" id="UP000027361">
    <property type="component" value="Unassembled WGS sequence"/>
</dbReference>
<protein>
    <submittedName>
        <fullName evidence="3">Carbohydrate-binding module family 21 protein</fullName>
    </submittedName>
</protein>
<feature type="region of interest" description="Disordered" evidence="1">
    <location>
        <begin position="366"/>
        <end position="399"/>
    </location>
</feature>
<gene>
    <name evidence="3" type="ORF">K437DRAFT_263333</name>
</gene>
<dbReference type="Pfam" id="PF03370">
    <property type="entry name" value="CBM_21"/>
    <property type="match status" value="1"/>
</dbReference>
<feature type="region of interest" description="Disordered" evidence="1">
    <location>
        <begin position="417"/>
        <end position="442"/>
    </location>
</feature>
<feature type="region of interest" description="Disordered" evidence="1">
    <location>
        <begin position="271"/>
        <end position="309"/>
    </location>
</feature>
<dbReference type="InterPro" id="IPR050782">
    <property type="entry name" value="PP1_regulatory_subunit_3"/>
</dbReference>